<evidence type="ECO:0000313" key="4">
    <source>
        <dbReference type="EMBL" id="MST98016.1"/>
    </source>
</evidence>
<comment type="caution">
    <text evidence="4">The sequence shown here is derived from an EMBL/GenBank/DDBJ whole genome shotgun (WGS) entry which is preliminary data.</text>
</comment>
<dbReference type="InterPro" id="IPR011453">
    <property type="entry name" value="DUF1559"/>
</dbReference>
<reference evidence="4 5" key="1">
    <citation type="submission" date="2019-08" db="EMBL/GenBank/DDBJ databases">
        <title>In-depth cultivation of the pig gut microbiome towards novel bacterial diversity and tailored functional studies.</title>
        <authorList>
            <person name="Wylensek D."/>
            <person name="Hitch T.C.A."/>
            <person name="Clavel T."/>
        </authorList>
    </citation>
    <scope>NUCLEOTIDE SEQUENCE [LARGE SCALE GENOMIC DNA]</scope>
    <source>
        <strain evidence="4 5">BBE-744-WT-12</strain>
    </source>
</reference>
<dbReference type="NCBIfam" id="TIGR02532">
    <property type="entry name" value="IV_pilin_GFxxxE"/>
    <property type="match status" value="1"/>
</dbReference>
<dbReference type="Pfam" id="PF07596">
    <property type="entry name" value="SBP_bac_10"/>
    <property type="match status" value="1"/>
</dbReference>
<dbReference type="GO" id="GO:0015627">
    <property type="term" value="C:type II protein secretion system complex"/>
    <property type="evidence" value="ECO:0007669"/>
    <property type="project" value="InterPro"/>
</dbReference>
<keyword evidence="2" id="KW-0812">Transmembrane</keyword>
<feature type="domain" description="DUF1559" evidence="3">
    <location>
        <begin position="42"/>
        <end position="107"/>
    </location>
</feature>
<protein>
    <submittedName>
        <fullName evidence="4">DUF1559 domain-containing protein</fullName>
    </submittedName>
</protein>
<accession>A0A844G3T4</accession>
<keyword evidence="2" id="KW-0472">Membrane</keyword>
<evidence type="ECO:0000259" key="3">
    <source>
        <dbReference type="Pfam" id="PF07596"/>
    </source>
</evidence>
<dbReference type="PANTHER" id="PTHR30093:SF2">
    <property type="entry name" value="TYPE II SECRETION SYSTEM PROTEIN H"/>
    <property type="match status" value="1"/>
</dbReference>
<dbReference type="Proteomes" id="UP000435649">
    <property type="component" value="Unassembled WGS sequence"/>
</dbReference>
<sequence>MSRFSKGKEREAMKKSRFTLIELLVVIAIIAILASMLLPSLQQARVAARKTACTNNMKQIGSALFMYSGDHEYFPPAKSSEMGNLNTRGWHWLTMPYLGMDNSQPSNWEEAAKRREKGALRCPEIALPQPGLLDRISYSMYGFGPLVVWFGFTPAKAERGPAEQTTTIFATKPGARTTKAESGCAPLTSTIPFVAERALGEGGDSSDIAFQDGNQLGYSSTASKSVVVIRGDSPKGYSYFDFAYRHKGRKNILWFDGHVADVGLDQLHWTGVKL</sequence>
<keyword evidence="5" id="KW-1185">Reference proteome</keyword>
<evidence type="ECO:0000256" key="1">
    <source>
        <dbReference type="ARBA" id="ARBA00022481"/>
    </source>
</evidence>
<dbReference type="InterPro" id="IPR045584">
    <property type="entry name" value="Pilin-like"/>
</dbReference>
<dbReference type="InterPro" id="IPR000983">
    <property type="entry name" value="Bac_GSPG_pilin"/>
</dbReference>
<dbReference type="EMBL" id="VUNS01000014">
    <property type="protein sequence ID" value="MST98016.1"/>
    <property type="molecule type" value="Genomic_DNA"/>
</dbReference>
<organism evidence="4 5">
    <name type="scientific">Victivallis lenta</name>
    <dbReference type="NCBI Taxonomy" id="2606640"/>
    <lineage>
        <taxon>Bacteria</taxon>
        <taxon>Pseudomonadati</taxon>
        <taxon>Lentisphaerota</taxon>
        <taxon>Lentisphaeria</taxon>
        <taxon>Victivallales</taxon>
        <taxon>Victivallaceae</taxon>
        <taxon>Victivallis</taxon>
    </lineage>
</organism>
<proteinExistence type="predicted"/>
<name>A0A844G3T4_9BACT</name>
<dbReference type="PANTHER" id="PTHR30093">
    <property type="entry name" value="GENERAL SECRETION PATHWAY PROTEIN G"/>
    <property type="match status" value="1"/>
</dbReference>
<dbReference type="Gene3D" id="3.30.700.10">
    <property type="entry name" value="Glycoprotein, Type 4 Pilin"/>
    <property type="match status" value="1"/>
</dbReference>
<gene>
    <name evidence="4" type="ORF">FYJ85_13300</name>
</gene>
<evidence type="ECO:0000313" key="5">
    <source>
        <dbReference type="Proteomes" id="UP000435649"/>
    </source>
</evidence>
<keyword evidence="2" id="KW-1133">Transmembrane helix</keyword>
<feature type="transmembrane region" description="Helical" evidence="2">
    <location>
        <begin position="20"/>
        <end position="41"/>
    </location>
</feature>
<evidence type="ECO:0000256" key="2">
    <source>
        <dbReference type="SAM" id="Phobius"/>
    </source>
</evidence>
<dbReference type="PRINTS" id="PR00813">
    <property type="entry name" value="BCTERIALGSPG"/>
</dbReference>
<keyword evidence="1" id="KW-0488">Methylation</keyword>
<dbReference type="AlphaFoldDB" id="A0A844G3T4"/>
<dbReference type="SUPFAM" id="SSF54523">
    <property type="entry name" value="Pili subunits"/>
    <property type="match status" value="1"/>
</dbReference>
<dbReference type="GO" id="GO:0015628">
    <property type="term" value="P:protein secretion by the type II secretion system"/>
    <property type="evidence" value="ECO:0007669"/>
    <property type="project" value="InterPro"/>
</dbReference>
<dbReference type="InterPro" id="IPR012902">
    <property type="entry name" value="N_methyl_site"/>
</dbReference>